<reference evidence="3" key="1">
    <citation type="submission" date="2017-04" db="EMBL/GenBank/DDBJ databases">
        <authorList>
            <person name="Varghese N."/>
            <person name="Submissions S."/>
        </authorList>
    </citation>
    <scope>NUCLEOTIDE SEQUENCE [LARGE SCALE GENOMIC DNA]</scope>
</reference>
<dbReference type="RefSeq" id="WP_086434600.1">
    <property type="nucleotide sequence ID" value="NZ_FXWH01000001.1"/>
</dbReference>
<dbReference type="GO" id="GO:0016491">
    <property type="term" value="F:oxidoreductase activity"/>
    <property type="evidence" value="ECO:0007669"/>
    <property type="project" value="InterPro"/>
</dbReference>
<dbReference type="InterPro" id="IPR045247">
    <property type="entry name" value="Oye-like"/>
</dbReference>
<evidence type="ECO:0000313" key="3">
    <source>
        <dbReference type="Proteomes" id="UP000194450"/>
    </source>
</evidence>
<dbReference type="GO" id="GO:0005829">
    <property type="term" value="C:cytosol"/>
    <property type="evidence" value="ECO:0007669"/>
    <property type="project" value="TreeGrafter"/>
</dbReference>
<gene>
    <name evidence="2" type="ORF">SAMN06297229_1545</name>
</gene>
<name>A0A1Y6EYZ1_9GAMM</name>
<dbReference type="Proteomes" id="UP000194450">
    <property type="component" value="Unassembled WGS sequence"/>
</dbReference>
<dbReference type="AlphaFoldDB" id="A0A1Y6EYZ1"/>
<dbReference type="OrthoDB" id="8523426at2"/>
<dbReference type="PANTHER" id="PTHR22893:SF91">
    <property type="entry name" value="NADPH DEHYDROGENASE 2-RELATED"/>
    <property type="match status" value="1"/>
</dbReference>
<feature type="domain" description="NADH:flavin oxidoreductase/NADH oxidase N-terminal" evidence="1">
    <location>
        <begin position="13"/>
        <end position="339"/>
    </location>
</feature>
<protein>
    <submittedName>
        <fullName evidence="2">2,4-dienoyl-CoA reductase</fullName>
    </submittedName>
</protein>
<dbReference type="SUPFAM" id="SSF51395">
    <property type="entry name" value="FMN-linked oxidoreductases"/>
    <property type="match status" value="1"/>
</dbReference>
<evidence type="ECO:0000313" key="2">
    <source>
        <dbReference type="EMBL" id="SMQ66501.1"/>
    </source>
</evidence>
<keyword evidence="3" id="KW-1185">Reference proteome</keyword>
<organism evidence="2 3">
    <name type="scientific">Pseudidiomarina planktonica</name>
    <dbReference type="NCBI Taxonomy" id="1323738"/>
    <lineage>
        <taxon>Bacteria</taxon>
        <taxon>Pseudomonadati</taxon>
        <taxon>Pseudomonadota</taxon>
        <taxon>Gammaproteobacteria</taxon>
        <taxon>Alteromonadales</taxon>
        <taxon>Idiomarinaceae</taxon>
        <taxon>Pseudidiomarina</taxon>
    </lineage>
</organism>
<evidence type="ECO:0000259" key="1">
    <source>
        <dbReference type="Pfam" id="PF00724"/>
    </source>
</evidence>
<dbReference type="EMBL" id="FXWH01000001">
    <property type="protein sequence ID" value="SMQ66501.1"/>
    <property type="molecule type" value="Genomic_DNA"/>
</dbReference>
<dbReference type="InterPro" id="IPR013785">
    <property type="entry name" value="Aldolase_TIM"/>
</dbReference>
<accession>A0A1Y6EYZ1</accession>
<dbReference type="Gene3D" id="3.20.20.70">
    <property type="entry name" value="Aldolase class I"/>
    <property type="match status" value="1"/>
</dbReference>
<dbReference type="InterPro" id="IPR001155">
    <property type="entry name" value="OxRdtase_FMN_N"/>
</dbReference>
<sequence>MTGILENEFSTTEFAEMKLDNRFVLAPMTRVSADPDGCANELMADHYERYAKGGFGLLITEGTYLDKDASQGYANQPGIADVPQTEAWEPIVKRVHDAGAKIILQLMHAGAQMQYNRFTETPIGVSEQQPKGNPLGLYGDQENWYDVKPMDEHEFDQVMNAFVAAVKRAHEAGFDGVELHAANGYLLNEFLSTHFNDRKDQWGGGIEERAKFILMLVKAARSSVPDDFSIGIRLSQITITDSDYQLPEGEEGFEWLVKELKKAGVSFIHTTDNDVNRKSLKDGDRSLAQVVRDVGVPLIINGGITEDNYEELGEEYPDALMALAKKALANPDFVKRVKGNDEVKDLDFEMLQPVANIENELKWREQNAD</sequence>
<dbReference type="CDD" id="cd02803">
    <property type="entry name" value="OYE_like_FMN_family"/>
    <property type="match status" value="1"/>
</dbReference>
<dbReference type="PANTHER" id="PTHR22893">
    <property type="entry name" value="NADH OXIDOREDUCTASE-RELATED"/>
    <property type="match status" value="1"/>
</dbReference>
<dbReference type="Pfam" id="PF00724">
    <property type="entry name" value="Oxidored_FMN"/>
    <property type="match status" value="1"/>
</dbReference>
<proteinExistence type="predicted"/>
<dbReference type="GO" id="GO:0010181">
    <property type="term" value="F:FMN binding"/>
    <property type="evidence" value="ECO:0007669"/>
    <property type="project" value="InterPro"/>
</dbReference>